<dbReference type="AlphaFoldDB" id="A0A3E4LXC5"/>
<protein>
    <submittedName>
        <fullName evidence="1">C_GCAxxG_C_C family protein</fullName>
    </submittedName>
</protein>
<organism evidence="1 3">
    <name type="scientific">[Ruminococcus] lactaris</name>
    <dbReference type="NCBI Taxonomy" id="46228"/>
    <lineage>
        <taxon>Bacteria</taxon>
        <taxon>Bacillati</taxon>
        <taxon>Bacillota</taxon>
        <taxon>Clostridia</taxon>
        <taxon>Lachnospirales</taxon>
        <taxon>Lachnospiraceae</taxon>
        <taxon>Mediterraneibacter</taxon>
    </lineage>
</organism>
<dbReference type="Proteomes" id="UP000284902">
    <property type="component" value="Unassembled WGS sequence"/>
</dbReference>
<accession>A0A3E4LXC5</accession>
<evidence type="ECO:0000313" key="4">
    <source>
        <dbReference type="Proteomes" id="UP000284902"/>
    </source>
</evidence>
<evidence type="ECO:0000313" key="2">
    <source>
        <dbReference type="EMBL" id="RHF62147.1"/>
    </source>
</evidence>
<reference evidence="3 4" key="1">
    <citation type="submission" date="2018-08" db="EMBL/GenBank/DDBJ databases">
        <title>A genome reference for cultivated species of the human gut microbiota.</title>
        <authorList>
            <person name="Zou Y."/>
            <person name="Xue W."/>
            <person name="Luo G."/>
        </authorList>
    </citation>
    <scope>NUCLEOTIDE SEQUENCE [LARGE SCALE GENOMIC DNA]</scope>
    <source>
        <strain evidence="2 4">AM25-1LB</strain>
        <strain evidence="1 3">TF11-7</strain>
    </source>
</reference>
<sequence length="142" mass="15467">MNLKMSKKVEQAMAFHDKGYNCAQAVACSFCEEFGIDQETMFRVSEGFGLGMGMMDMCGAVTGMLMVIGMENSVGNLDGKKPSKGDTYKKAKAYAQKFKEMEGSYYCRELKGVATGTPLVPCSQCIANAVELTEQYLASEKA</sequence>
<dbReference type="Proteomes" id="UP000260793">
    <property type="component" value="Unassembled WGS sequence"/>
</dbReference>
<proteinExistence type="predicted"/>
<comment type="caution">
    <text evidence="1">The sequence shown here is derived from an EMBL/GenBank/DDBJ whole genome shotgun (WGS) entry which is preliminary data.</text>
</comment>
<dbReference type="InterPro" id="IPR010181">
    <property type="entry name" value="CGCAxxGCC_motif"/>
</dbReference>
<gene>
    <name evidence="2" type="ORF">DW672_04155</name>
    <name evidence="1" type="ORF">DXD17_02965</name>
</gene>
<dbReference type="EMBL" id="QSQN01000005">
    <property type="protein sequence ID" value="RGK41996.1"/>
    <property type="molecule type" value="Genomic_DNA"/>
</dbReference>
<dbReference type="NCBIfam" id="TIGR01909">
    <property type="entry name" value="C_GCAxxG_C_C"/>
    <property type="match status" value="1"/>
</dbReference>
<dbReference type="EMBL" id="QRHG01000007">
    <property type="protein sequence ID" value="RHF62147.1"/>
    <property type="molecule type" value="Genomic_DNA"/>
</dbReference>
<name>A0A3E4LXC5_9FIRM</name>
<evidence type="ECO:0000313" key="1">
    <source>
        <dbReference type="EMBL" id="RGK41996.1"/>
    </source>
</evidence>
<evidence type="ECO:0000313" key="3">
    <source>
        <dbReference type="Proteomes" id="UP000260793"/>
    </source>
</evidence>
<dbReference type="Pfam" id="PF09719">
    <property type="entry name" value="C_GCAxxG_C_C"/>
    <property type="match status" value="1"/>
</dbReference>